<comment type="similarity">
    <text evidence="1">Belongs to the CutA family.</text>
</comment>
<comment type="caution">
    <text evidence="2">The sequence shown here is derived from an EMBL/GenBank/DDBJ whole genome shotgun (WGS) entry which is preliminary data.</text>
</comment>
<dbReference type="RefSeq" id="WP_143236315.1">
    <property type="nucleotide sequence ID" value="NZ_VJWL01000003.1"/>
</dbReference>
<dbReference type="PANTHER" id="PTHR23419">
    <property type="entry name" value="DIVALENT CATION TOLERANCE CUTA-RELATED"/>
    <property type="match status" value="1"/>
</dbReference>
<dbReference type="Proteomes" id="UP000320359">
    <property type="component" value="Unassembled WGS sequence"/>
</dbReference>
<dbReference type="InterPro" id="IPR004323">
    <property type="entry name" value="Ion_tolerance_CutA"/>
</dbReference>
<proteinExistence type="inferred from homology"/>
<dbReference type="AlphaFoldDB" id="A0A552X1P7"/>
<dbReference type="EMBL" id="VJWL01000003">
    <property type="protein sequence ID" value="TRW48523.1"/>
    <property type="molecule type" value="Genomic_DNA"/>
</dbReference>
<accession>A0A552X1P7</accession>
<protein>
    <submittedName>
        <fullName evidence="2">Divalent-cation tolerance protein CutA</fullName>
    </submittedName>
</protein>
<dbReference type="Gene3D" id="3.30.70.120">
    <property type="match status" value="1"/>
</dbReference>
<evidence type="ECO:0000313" key="3">
    <source>
        <dbReference type="Proteomes" id="UP000320359"/>
    </source>
</evidence>
<keyword evidence="3" id="KW-1185">Reference proteome</keyword>
<reference evidence="2 3" key="1">
    <citation type="submission" date="2019-07" db="EMBL/GenBank/DDBJ databases">
        <authorList>
            <person name="Yang M."/>
            <person name="Zhao D."/>
            <person name="Xiang H."/>
        </authorList>
    </citation>
    <scope>NUCLEOTIDE SEQUENCE [LARGE SCALE GENOMIC DNA]</scope>
    <source>
        <strain evidence="2 3">IM1326</strain>
    </source>
</reference>
<dbReference type="GO" id="GO:0010038">
    <property type="term" value="P:response to metal ion"/>
    <property type="evidence" value="ECO:0007669"/>
    <property type="project" value="InterPro"/>
</dbReference>
<dbReference type="Pfam" id="PF03091">
    <property type="entry name" value="CutA1"/>
    <property type="match status" value="1"/>
</dbReference>
<organism evidence="2 3">
    <name type="scientific">Aliidiomarina halalkaliphila</name>
    <dbReference type="NCBI Taxonomy" id="2593535"/>
    <lineage>
        <taxon>Bacteria</taxon>
        <taxon>Pseudomonadati</taxon>
        <taxon>Pseudomonadota</taxon>
        <taxon>Gammaproteobacteria</taxon>
        <taxon>Alteromonadales</taxon>
        <taxon>Idiomarinaceae</taxon>
        <taxon>Aliidiomarina</taxon>
    </lineage>
</organism>
<dbReference type="SUPFAM" id="SSF54913">
    <property type="entry name" value="GlnB-like"/>
    <property type="match status" value="1"/>
</dbReference>
<sequence length="105" mass="12011">MTLMVFCTVPDIETARDLASRLVKEKLVACVNIQPGIESVYEWQGNIEQSNEVMLILKTTDERYQALEQQLQEWHPYDTPEILAVPVAKGLSDYIQWVAEVTART</sequence>
<dbReference type="InterPro" id="IPR015867">
    <property type="entry name" value="N-reg_PII/ATP_PRibTrfase_C"/>
</dbReference>
<evidence type="ECO:0000313" key="2">
    <source>
        <dbReference type="EMBL" id="TRW48523.1"/>
    </source>
</evidence>
<evidence type="ECO:0000256" key="1">
    <source>
        <dbReference type="ARBA" id="ARBA00010169"/>
    </source>
</evidence>
<dbReference type="OrthoDB" id="37622at2"/>
<dbReference type="GO" id="GO:0005507">
    <property type="term" value="F:copper ion binding"/>
    <property type="evidence" value="ECO:0007669"/>
    <property type="project" value="TreeGrafter"/>
</dbReference>
<dbReference type="PANTHER" id="PTHR23419:SF8">
    <property type="entry name" value="FI09726P"/>
    <property type="match status" value="1"/>
</dbReference>
<name>A0A552X1P7_9GAMM</name>
<gene>
    <name evidence="2" type="ORF">FM042_10175</name>
</gene>
<dbReference type="InterPro" id="IPR011322">
    <property type="entry name" value="N-reg_PII-like_a/b"/>
</dbReference>